<dbReference type="EMBL" id="JAQNDL010000001">
    <property type="protein sequence ID" value="MDC0718047.1"/>
    <property type="molecule type" value="Genomic_DNA"/>
</dbReference>
<dbReference type="PROSITE" id="PS51257">
    <property type="entry name" value="PROKAR_LIPOPROTEIN"/>
    <property type="match status" value="1"/>
</dbReference>
<gene>
    <name evidence="2" type="ORF">POL25_14165</name>
</gene>
<comment type="caution">
    <text evidence="2">The sequence shown here is derived from an EMBL/GenBank/DDBJ whole genome shotgun (WGS) entry which is preliminary data.</text>
</comment>
<protein>
    <recommendedName>
        <fullName evidence="4">VWFA domain-containing protein</fullName>
    </recommendedName>
</protein>
<dbReference type="Proteomes" id="UP001221686">
    <property type="component" value="Unassembled WGS sequence"/>
</dbReference>
<evidence type="ECO:0000313" key="2">
    <source>
        <dbReference type="EMBL" id="MDC0718047.1"/>
    </source>
</evidence>
<dbReference type="RefSeq" id="WP_272086527.1">
    <property type="nucleotide sequence ID" value="NZ_JAQNDL010000001.1"/>
</dbReference>
<feature type="region of interest" description="Disordered" evidence="1">
    <location>
        <begin position="41"/>
        <end position="67"/>
    </location>
</feature>
<feature type="compositionally biased region" description="Low complexity" evidence="1">
    <location>
        <begin position="42"/>
        <end position="67"/>
    </location>
</feature>
<proteinExistence type="predicted"/>
<organism evidence="2 3">
    <name type="scientific">Nannocystis bainbridge</name>
    <dbReference type="NCBI Taxonomy" id="2995303"/>
    <lineage>
        <taxon>Bacteria</taxon>
        <taxon>Pseudomonadati</taxon>
        <taxon>Myxococcota</taxon>
        <taxon>Polyangia</taxon>
        <taxon>Nannocystales</taxon>
        <taxon>Nannocystaceae</taxon>
        <taxon>Nannocystis</taxon>
    </lineage>
</organism>
<reference evidence="2 3" key="1">
    <citation type="submission" date="2022-11" db="EMBL/GenBank/DDBJ databases">
        <title>Minimal conservation of predation-associated metabolite biosynthetic gene clusters underscores biosynthetic potential of Myxococcota including descriptions for ten novel species: Archangium lansinium sp. nov., Myxococcus landrumus sp. nov., Nannocystis bai.</title>
        <authorList>
            <person name="Ahearne A."/>
            <person name="Stevens C."/>
            <person name="Dowd S."/>
        </authorList>
    </citation>
    <scope>NUCLEOTIDE SEQUENCE [LARGE SCALE GENOMIC DNA]</scope>
    <source>
        <strain evidence="2 3">BB15-2</strain>
    </source>
</reference>
<evidence type="ECO:0008006" key="4">
    <source>
        <dbReference type="Google" id="ProtNLM"/>
    </source>
</evidence>
<evidence type="ECO:0000256" key="1">
    <source>
        <dbReference type="SAM" id="MobiDB-lite"/>
    </source>
</evidence>
<accession>A0ABT5DWN5</accession>
<sequence length="552" mass="57960">MLRLRPWLSTSLTAALIGCGDGGAAVTDGAATTGTSGGIDLTAATTGDGPAPTTGAPTGDTDTDTDTGGPAAPTFCAQIDVSLVLHPSAKIYGLADQDALVEHFTNLVEETGATVRVLPNVGTEFMATTDCLLAQGNAASDPILVFGAGGEVTPGAADALRCTLDRFDVYASDFDVGNFMFSGLMFPVLQRPDWPAPGATGLAMLVAATDDKQANMYALPGQASEAYLRLVGDGDRRRVSAFTYGDGGLELHMFALAVSDKSRHYEKSSIAYAAALAEFTPLAVRTCEDFDYEEPLPETPPSGCKRIDVLFAIDGSGSMDEEQDALRGADGMPPVLAEFTDALLGELTDVEDFHVGVVSSEQGFTALHTHRDYPMTPEGPDTDCGLPPGQRWLVGPSPSFADEFACVAATRSGTEEMTYYNLAAALHDPANAGFLRDDSLLFIVILTDEDTYDFVLDTSVAIRQRIVDAVGGDLDRLVVLAIAGGQGVFEMPETVCEGVYGGAAPGRRILTITRAFRERGLFQNICQGDLAATFAGVLDDVVSACAQFNPVP</sequence>
<name>A0ABT5DWN5_9BACT</name>
<keyword evidence="3" id="KW-1185">Reference proteome</keyword>
<evidence type="ECO:0000313" key="3">
    <source>
        <dbReference type="Proteomes" id="UP001221686"/>
    </source>
</evidence>